<dbReference type="Proteomes" id="UP001146120">
    <property type="component" value="Unassembled WGS sequence"/>
</dbReference>
<dbReference type="InterPro" id="IPR050302">
    <property type="entry name" value="Rab_GAP_TBC_domain"/>
</dbReference>
<evidence type="ECO:0000313" key="3">
    <source>
        <dbReference type="EMBL" id="DAZ97111.1"/>
    </source>
</evidence>
<evidence type="ECO:0000313" key="4">
    <source>
        <dbReference type="Proteomes" id="UP001146120"/>
    </source>
</evidence>
<dbReference type="SUPFAM" id="SSF47923">
    <property type="entry name" value="Ypt/Rab-GAP domain of gyp1p"/>
    <property type="match status" value="2"/>
</dbReference>
<dbReference type="GO" id="GO:0005096">
    <property type="term" value="F:GTPase activator activity"/>
    <property type="evidence" value="ECO:0007669"/>
    <property type="project" value="TreeGrafter"/>
</dbReference>
<dbReference type="PROSITE" id="PS50086">
    <property type="entry name" value="TBC_RABGAP"/>
    <property type="match status" value="1"/>
</dbReference>
<sequence>MTTTPPATTPRGPSRVNVHGNRLACFRPQQRFRVVDTELQAAVDSKRRRDREHSDKQRVAACGCEQPSAFQCHVAPEEMQANELYQQRTRKWIDKFEAHNWASDKVSQKWKENQLKYVLEEESLLRAIPATEQAQQDAEHVEDLEVMELDDNRPRLRRGRSGSLVRMVSNFTSAAESMLLSRQFDGLLRAGVPPQLRGQVWWMCSGAAEKQQASSESYNDLLKRLSRSVSRRVAMEIEKDLPRTFPTERMHKTTSEASELRTQNVAELRRILQAYSVRNPAVGYCQSMNFLVAVLLHHLEEEEAFWVLAVMIEDLIPQFHTRTMSGSRAEQRVFTDLVQQKLPMIAQHMHALGVDLEPFTLKWFLCLFLNTLPFEPVLRIWDLFFCEGSHVLLRVGLTLLKLNQFRILACDDPIDVYEMFRFSHDTLRDITAPYRSGILNRDECVCDTLVRLAMDKSSFVGTIPFDSLHALRQCHRNDVEAEMAEADAQRRLSRAASLSQAQSEASGVQMTASEDDDDVDDDPRQSLDLLAEYDFVDDFSNGCCEVSPTKYIHFQALCDDALVGAENEASDYFIDVQFEGAVPQQCR</sequence>
<dbReference type="InterPro" id="IPR000195">
    <property type="entry name" value="Rab-GAP-TBC_dom"/>
</dbReference>
<dbReference type="Gene3D" id="1.10.472.80">
    <property type="entry name" value="Ypt/Rab-GAP domain of gyp1p, domain 3"/>
    <property type="match status" value="1"/>
</dbReference>
<dbReference type="InterPro" id="IPR035969">
    <property type="entry name" value="Rab-GAP_TBC_sf"/>
</dbReference>
<dbReference type="AlphaFoldDB" id="A0AAV2YSA2"/>
<dbReference type="Gene3D" id="1.10.8.270">
    <property type="entry name" value="putative rabgap domain of human tbc1 domain family member 14 like domains"/>
    <property type="match status" value="1"/>
</dbReference>
<name>A0AAV2YSA2_9STRA</name>
<comment type="caution">
    <text evidence="3">The sequence shown here is derived from an EMBL/GenBank/DDBJ whole genome shotgun (WGS) entry which is preliminary data.</text>
</comment>
<dbReference type="Pfam" id="PF00566">
    <property type="entry name" value="RabGAP-TBC"/>
    <property type="match status" value="1"/>
</dbReference>
<reference evidence="3" key="1">
    <citation type="submission" date="2022-11" db="EMBL/GenBank/DDBJ databases">
        <authorList>
            <person name="Morgan W.R."/>
            <person name="Tartar A."/>
        </authorList>
    </citation>
    <scope>NUCLEOTIDE SEQUENCE</scope>
    <source>
        <strain evidence="3">ARSEF 373</strain>
    </source>
</reference>
<keyword evidence="4" id="KW-1185">Reference proteome</keyword>
<proteinExistence type="predicted"/>
<feature type="domain" description="Rab-GAP TBC" evidence="2">
    <location>
        <begin position="191"/>
        <end position="388"/>
    </location>
</feature>
<organism evidence="3 4">
    <name type="scientific">Lagenidium giganteum</name>
    <dbReference type="NCBI Taxonomy" id="4803"/>
    <lineage>
        <taxon>Eukaryota</taxon>
        <taxon>Sar</taxon>
        <taxon>Stramenopiles</taxon>
        <taxon>Oomycota</taxon>
        <taxon>Peronosporomycetes</taxon>
        <taxon>Pythiales</taxon>
        <taxon>Pythiaceae</taxon>
    </lineage>
</organism>
<accession>A0AAV2YSA2</accession>
<feature type="region of interest" description="Disordered" evidence="1">
    <location>
        <begin position="500"/>
        <end position="523"/>
    </location>
</feature>
<gene>
    <name evidence="3" type="ORF">N0F65_010434</name>
</gene>
<evidence type="ECO:0000256" key="1">
    <source>
        <dbReference type="SAM" id="MobiDB-lite"/>
    </source>
</evidence>
<dbReference type="EMBL" id="DAKRPA010000146">
    <property type="protein sequence ID" value="DAZ97111.1"/>
    <property type="molecule type" value="Genomic_DNA"/>
</dbReference>
<dbReference type="PANTHER" id="PTHR47219">
    <property type="entry name" value="RAB GTPASE-ACTIVATING PROTEIN 1-LIKE"/>
    <property type="match status" value="1"/>
</dbReference>
<protein>
    <recommendedName>
        <fullName evidence="2">Rab-GAP TBC domain-containing protein</fullName>
    </recommendedName>
</protein>
<evidence type="ECO:0000259" key="2">
    <source>
        <dbReference type="PROSITE" id="PS50086"/>
    </source>
</evidence>
<reference evidence="3" key="2">
    <citation type="journal article" date="2023" name="Microbiol Resour">
        <title>Decontamination and Annotation of the Draft Genome Sequence of the Oomycete Lagenidium giganteum ARSEF 373.</title>
        <authorList>
            <person name="Morgan W.R."/>
            <person name="Tartar A."/>
        </authorList>
    </citation>
    <scope>NUCLEOTIDE SEQUENCE</scope>
    <source>
        <strain evidence="3">ARSEF 373</strain>
    </source>
</reference>
<dbReference type="GO" id="GO:0031267">
    <property type="term" value="F:small GTPase binding"/>
    <property type="evidence" value="ECO:0007669"/>
    <property type="project" value="TreeGrafter"/>
</dbReference>
<dbReference type="FunFam" id="1.10.8.270:FF:000026">
    <property type="entry name" value="TBC (Tre-2/Bub2/Cdc16) domain family"/>
    <property type="match status" value="1"/>
</dbReference>
<dbReference type="SMART" id="SM00164">
    <property type="entry name" value="TBC"/>
    <property type="match status" value="1"/>
</dbReference>
<dbReference type="PANTHER" id="PTHR47219:SF20">
    <property type="entry name" value="TBC1 DOMAIN FAMILY MEMBER 2B"/>
    <property type="match status" value="1"/>
</dbReference>